<dbReference type="RefSeq" id="XP_013315948.1">
    <property type="nucleotide sequence ID" value="XM_013460494.1"/>
</dbReference>
<dbReference type="SUPFAM" id="SSF101391">
    <property type="entry name" value="Hsp90 co-chaperone CDC37"/>
    <property type="match status" value="1"/>
</dbReference>
<evidence type="ECO:0000256" key="1">
    <source>
        <dbReference type="SAM" id="MobiDB-lite"/>
    </source>
</evidence>
<gene>
    <name evidence="4" type="ORF">PV05_07650</name>
</gene>
<dbReference type="OrthoDB" id="3559580at2759"/>
<protein>
    <submittedName>
        <fullName evidence="4">Uncharacterized protein</fullName>
    </submittedName>
</protein>
<feature type="compositionally biased region" description="Basic and acidic residues" evidence="1">
    <location>
        <begin position="153"/>
        <end position="164"/>
    </location>
</feature>
<dbReference type="Pfam" id="PF08565">
    <property type="entry name" value="CDC37_M"/>
    <property type="match status" value="1"/>
</dbReference>
<name>A0A0D2F643_9EURO</name>
<dbReference type="InterPro" id="IPR013874">
    <property type="entry name" value="Cdc37_Hsp90-bd"/>
</dbReference>
<keyword evidence="5" id="KW-1185">Reference proteome</keyword>
<feature type="region of interest" description="Disordered" evidence="1">
    <location>
        <begin position="65"/>
        <end position="104"/>
    </location>
</feature>
<feature type="compositionally biased region" description="Basic and acidic residues" evidence="1">
    <location>
        <begin position="178"/>
        <end position="190"/>
    </location>
</feature>
<dbReference type="InterPro" id="IPR046497">
    <property type="entry name" value="DUF6590"/>
</dbReference>
<organism evidence="4 5">
    <name type="scientific">Exophiala xenobiotica</name>
    <dbReference type="NCBI Taxonomy" id="348802"/>
    <lineage>
        <taxon>Eukaryota</taxon>
        <taxon>Fungi</taxon>
        <taxon>Dikarya</taxon>
        <taxon>Ascomycota</taxon>
        <taxon>Pezizomycotina</taxon>
        <taxon>Eurotiomycetes</taxon>
        <taxon>Chaetothyriomycetidae</taxon>
        <taxon>Chaetothyriales</taxon>
        <taxon>Herpotrichiellaceae</taxon>
        <taxon>Exophiala</taxon>
    </lineage>
</organism>
<evidence type="ECO:0000313" key="4">
    <source>
        <dbReference type="EMBL" id="KIW55364.1"/>
    </source>
</evidence>
<proteinExistence type="predicted"/>
<feature type="region of interest" description="Disordered" evidence="1">
    <location>
        <begin position="138"/>
        <end position="194"/>
    </location>
</feature>
<feature type="compositionally biased region" description="Polar residues" evidence="1">
    <location>
        <begin position="165"/>
        <end position="177"/>
    </location>
</feature>
<sequence length="634" mass="71633">MQSLGSYFRCDSQQPRWTHMASSAPYDPIARFGSDWRRASDGSEVRVVVSQGRYCFETKGTRRIIPIPNTIDPPSQSRAIPRTARRQSEQKPEPPDRDQGHGSYNKQAIYTQRSSTPEQTSSQYDRQVTYSYSPQDEHYEIAAPRGPPRASRQYHDDRRRDDRQGSNPSGNQTQIVTDRSRNMSYDEHRGTNRTALPTQSANTRARSGFNVEDLELDRTVSDFVEIPLARFPECHDYIKRHKAVFDTSLKDLLDAASKAAKIGEIILAKQCIQRLVLLKTCRDFNSDGRAQYFQELATPHSEDSQAFYAECDRYEERIRPRSEKSSNAFGDATGTSRDQGIQHSPAYPSTMPTGSAGYRVTNTQGQPAVGNSYPTNSVPSSGPGMTQTRRPSVAFPSNPRSTAFKPLPYAHESQDRDPQTDRAPLGRSRDSYYDPEIRRRFPTANQGLNADFRPDNTVELDRRYRKQNANVFFVPGRVFSIVLHHSLGLQQGKSKSNKTKPDVIDGYKGEKIVGGTRRMIVWRQRQGYSLCVPISSYGNNGVGEKKVGEIEKQAHAIVYPNGSAVPRPLPKESHFEKKPIAVDMFEDQTLTASSRIHFGKCQTVEHNVKVMNIGKVARDSMADFETYCKQELLR</sequence>
<dbReference type="Pfam" id="PF20233">
    <property type="entry name" value="DUF6590"/>
    <property type="match status" value="1"/>
</dbReference>
<feature type="compositionally biased region" description="Basic and acidic residues" evidence="1">
    <location>
        <begin position="427"/>
        <end position="439"/>
    </location>
</feature>
<dbReference type="STRING" id="348802.A0A0D2F643"/>
<dbReference type="AlphaFoldDB" id="A0A0D2F643"/>
<feature type="region of interest" description="Disordered" evidence="1">
    <location>
        <begin position="319"/>
        <end position="452"/>
    </location>
</feature>
<evidence type="ECO:0000313" key="5">
    <source>
        <dbReference type="Proteomes" id="UP000054342"/>
    </source>
</evidence>
<feature type="compositionally biased region" description="Polar residues" evidence="1">
    <location>
        <begin position="325"/>
        <end position="342"/>
    </location>
</feature>
<dbReference type="EMBL" id="KN847320">
    <property type="protein sequence ID" value="KIW55364.1"/>
    <property type="molecule type" value="Genomic_DNA"/>
</dbReference>
<feature type="domain" description="Cdc37 Hsp90 binding" evidence="2">
    <location>
        <begin position="223"/>
        <end position="324"/>
    </location>
</feature>
<dbReference type="HOGENOM" id="CLU_029858_0_0_1"/>
<dbReference type="GeneID" id="25329558"/>
<dbReference type="Proteomes" id="UP000054342">
    <property type="component" value="Unassembled WGS sequence"/>
</dbReference>
<reference evidence="4 5" key="1">
    <citation type="submission" date="2015-01" db="EMBL/GenBank/DDBJ databases">
        <title>The Genome Sequence of Exophiala xenobiotica CBS118157.</title>
        <authorList>
            <consortium name="The Broad Institute Genomics Platform"/>
            <person name="Cuomo C."/>
            <person name="de Hoog S."/>
            <person name="Gorbushina A."/>
            <person name="Stielow B."/>
            <person name="Teixiera M."/>
            <person name="Abouelleil A."/>
            <person name="Chapman S.B."/>
            <person name="Priest M."/>
            <person name="Young S.K."/>
            <person name="Wortman J."/>
            <person name="Nusbaum C."/>
            <person name="Birren B."/>
        </authorList>
    </citation>
    <scope>NUCLEOTIDE SEQUENCE [LARGE SCALE GENOMIC DNA]</scope>
    <source>
        <strain evidence="4 5">CBS 118157</strain>
    </source>
</reference>
<evidence type="ECO:0000259" key="2">
    <source>
        <dbReference type="Pfam" id="PF08565"/>
    </source>
</evidence>
<feature type="compositionally biased region" description="Basic and acidic residues" evidence="1">
    <location>
        <begin position="86"/>
        <end position="100"/>
    </location>
</feature>
<feature type="compositionally biased region" description="Polar residues" evidence="1">
    <location>
        <begin position="372"/>
        <end position="390"/>
    </location>
</feature>
<feature type="domain" description="DUF6590" evidence="3">
    <location>
        <begin position="472"/>
        <end position="625"/>
    </location>
</feature>
<accession>A0A0D2F643</accession>
<evidence type="ECO:0000259" key="3">
    <source>
        <dbReference type="Pfam" id="PF20233"/>
    </source>
</evidence>